<accession>A0ACB9BV85</accession>
<comment type="caution">
    <text evidence="1">The sequence shown here is derived from an EMBL/GenBank/DDBJ whole genome shotgun (WGS) entry which is preliminary data.</text>
</comment>
<evidence type="ECO:0000313" key="1">
    <source>
        <dbReference type="EMBL" id="KAI3725894.1"/>
    </source>
</evidence>
<dbReference type="EMBL" id="CM042039">
    <property type="protein sequence ID" value="KAI3725894.1"/>
    <property type="molecule type" value="Genomic_DNA"/>
</dbReference>
<organism evidence="1 2">
    <name type="scientific">Smallanthus sonchifolius</name>
    <dbReference type="NCBI Taxonomy" id="185202"/>
    <lineage>
        <taxon>Eukaryota</taxon>
        <taxon>Viridiplantae</taxon>
        <taxon>Streptophyta</taxon>
        <taxon>Embryophyta</taxon>
        <taxon>Tracheophyta</taxon>
        <taxon>Spermatophyta</taxon>
        <taxon>Magnoliopsida</taxon>
        <taxon>eudicotyledons</taxon>
        <taxon>Gunneridae</taxon>
        <taxon>Pentapetalae</taxon>
        <taxon>asterids</taxon>
        <taxon>campanulids</taxon>
        <taxon>Asterales</taxon>
        <taxon>Asteraceae</taxon>
        <taxon>Asteroideae</taxon>
        <taxon>Heliantheae alliance</taxon>
        <taxon>Millerieae</taxon>
        <taxon>Smallanthus</taxon>
    </lineage>
</organism>
<name>A0ACB9BV85_9ASTR</name>
<reference evidence="2" key="1">
    <citation type="journal article" date="2022" name="Mol. Ecol. Resour.">
        <title>The genomes of chicory, endive, great burdock and yacon provide insights into Asteraceae palaeo-polyploidization history and plant inulin production.</title>
        <authorList>
            <person name="Fan W."/>
            <person name="Wang S."/>
            <person name="Wang H."/>
            <person name="Wang A."/>
            <person name="Jiang F."/>
            <person name="Liu H."/>
            <person name="Zhao H."/>
            <person name="Xu D."/>
            <person name="Zhang Y."/>
        </authorList>
    </citation>
    <scope>NUCLEOTIDE SEQUENCE [LARGE SCALE GENOMIC DNA]</scope>
    <source>
        <strain evidence="2">cv. Yunnan</strain>
    </source>
</reference>
<reference evidence="1 2" key="2">
    <citation type="journal article" date="2022" name="Mol. Ecol. Resour.">
        <title>The genomes of chicory, endive, great burdock and yacon provide insights into Asteraceae paleo-polyploidization history and plant inulin production.</title>
        <authorList>
            <person name="Fan W."/>
            <person name="Wang S."/>
            <person name="Wang H."/>
            <person name="Wang A."/>
            <person name="Jiang F."/>
            <person name="Liu H."/>
            <person name="Zhao H."/>
            <person name="Xu D."/>
            <person name="Zhang Y."/>
        </authorList>
    </citation>
    <scope>NUCLEOTIDE SEQUENCE [LARGE SCALE GENOMIC DNA]</scope>
    <source>
        <strain evidence="2">cv. Yunnan</strain>
        <tissue evidence="1">Leaves</tissue>
    </source>
</reference>
<gene>
    <name evidence="1" type="ORF">L1987_65690</name>
</gene>
<proteinExistence type="predicted"/>
<sequence length="138" mass="15338">MLQRTKPDDITFIALLSACSHSGLINQGQALFENMETDYGVTRRMEHYGCIVDLLGRAGLLESAYTIVDTMPFRPAGEDGLNDGDYMMVSNLYASCDHWDEADRWRPMMNDSGIVKTAGLSSIEVGNRVHKFLAGNML</sequence>
<evidence type="ECO:0000313" key="2">
    <source>
        <dbReference type="Proteomes" id="UP001056120"/>
    </source>
</evidence>
<protein>
    <submittedName>
        <fullName evidence="1">Uncharacterized protein</fullName>
    </submittedName>
</protein>
<dbReference type="Proteomes" id="UP001056120">
    <property type="component" value="Linkage Group LG22"/>
</dbReference>
<keyword evidence="2" id="KW-1185">Reference proteome</keyword>